<evidence type="ECO:0000313" key="1">
    <source>
        <dbReference type="EMBL" id="GGB06223.1"/>
    </source>
</evidence>
<dbReference type="AlphaFoldDB" id="A0A916WKI3"/>
<name>A0A916WKI3_9MICO</name>
<reference evidence="1" key="2">
    <citation type="submission" date="2020-09" db="EMBL/GenBank/DDBJ databases">
        <authorList>
            <person name="Sun Q."/>
            <person name="Zhou Y."/>
        </authorList>
    </citation>
    <scope>NUCLEOTIDE SEQUENCE</scope>
    <source>
        <strain evidence="1">CGMCC 1.12813</strain>
    </source>
</reference>
<dbReference type="Proteomes" id="UP000606922">
    <property type="component" value="Unassembled WGS sequence"/>
</dbReference>
<protein>
    <submittedName>
        <fullName evidence="1">Uncharacterized protein</fullName>
    </submittedName>
</protein>
<sequence length="73" mass="7942">MQYEKTDFKKTLPRLEPGETIFVVLAKSSTAIPGVAARFRIPDGGLDDEGLLHEDGRITAEKCAGISAPSRLR</sequence>
<proteinExistence type="predicted"/>
<comment type="caution">
    <text evidence="1">The sequence shown here is derived from an EMBL/GenBank/DDBJ whole genome shotgun (WGS) entry which is preliminary data.</text>
</comment>
<reference evidence="1" key="1">
    <citation type="journal article" date="2014" name="Int. J. Syst. Evol. Microbiol.">
        <title>Complete genome sequence of Corynebacterium casei LMG S-19264T (=DSM 44701T), isolated from a smear-ripened cheese.</title>
        <authorList>
            <consortium name="US DOE Joint Genome Institute (JGI-PGF)"/>
            <person name="Walter F."/>
            <person name="Albersmeier A."/>
            <person name="Kalinowski J."/>
            <person name="Ruckert C."/>
        </authorList>
    </citation>
    <scope>NUCLEOTIDE SEQUENCE</scope>
    <source>
        <strain evidence="1">CGMCC 1.12813</strain>
    </source>
</reference>
<organism evidence="1 2">
    <name type="scientific">Conyzicola nivalis</name>
    <dbReference type="NCBI Taxonomy" id="1477021"/>
    <lineage>
        <taxon>Bacteria</taxon>
        <taxon>Bacillati</taxon>
        <taxon>Actinomycetota</taxon>
        <taxon>Actinomycetes</taxon>
        <taxon>Micrococcales</taxon>
        <taxon>Microbacteriaceae</taxon>
        <taxon>Conyzicola</taxon>
    </lineage>
</organism>
<accession>A0A916WKI3</accession>
<evidence type="ECO:0000313" key="2">
    <source>
        <dbReference type="Proteomes" id="UP000606922"/>
    </source>
</evidence>
<dbReference type="RefSeq" id="WP_188510575.1">
    <property type="nucleotide sequence ID" value="NZ_BMGB01000001.1"/>
</dbReference>
<gene>
    <name evidence="1" type="ORF">GCM10010979_21190</name>
</gene>
<dbReference type="EMBL" id="BMGB01000001">
    <property type="protein sequence ID" value="GGB06223.1"/>
    <property type="molecule type" value="Genomic_DNA"/>
</dbReference>
<keyword evidence="2" id="KW-1185">Reference proteome</keyword>